<evidence type="ECO:0000313" key="2">
    <source>
        <dbReference type="EMBL" id="CAB4878999.1"/>
    </source>
</evidence>
<dbReference type="GO" id="GO:0016151">
    <property type="term" value="F:nickel cation binding"/>
    <property type="evidence" value="ECO:0007669"/>
    <property type="project" value="InterPro"/>
</dbReference>
<dbReference type="SUPFAM" id="SSF56762">
    <property type="entry name" value="HydB/Nqo4-like"/>
    <property type="match status" value="1"/>
</dbReference>
<dbReference type="InterPro" id="IPR018194">
    <property type="entry name" value="Ni-dep_hyd_lsu_Ni_BS"/>
</dbReference>
<dbReference type="AlphaFoldDB" id="A0A6J7EEV5"/>
<evidence type="ECO:0000256" key="1">
    <source>
        <dbReference type="ARBA" id="ARBA00023002"/>
    </source>
</evidence>
<sequence>MTHDHRTRRFQVEALTRVEGEGGLIVEIHDGQVRDVRLRIFEPPRFFESFLRGRGYAELPDITARICGICPVAYQMSSCQAIEALCGVSLDPPLRDLRHLLYCGEWIESHVLHIHLLHAPDFLGYESSIAMAADHRADLERGLRLKKIGNHIVEVVGGRAVHPVNVRVGGFYRAPAMERMRELADELRWAVDAAVDVARWVATFTIPEHELPDHTQLVALRHPTEYPMLGDRLVSTGSDGVGIDIGPDEYSHHFTEEQVEHSTALHGRMLAGGDYLVGPLARFVLNADHLAPRAAALAAEVGLTPDERNPFRSIVVRAIETVHACEVAYTIADGYCVPGRPAVEVTPRAGAGCGWTEAPRGLLWHRYELSADGTITDARIVPPTSQNQPVIEHDLLHLVEHSLHLDDAALEALCEQAVRNYDPCISCATHFLDMRVVRS</sequence>
<organism evidence="2">
    <name type="scientific">freshwater metagenome</name>
    <dbReference type="NCBI Taxonomy" id="449393"/>
    <lineage>
        <taxon>unclassified sequences</taxon>
        <taxon>metagenomes</taxon>
        <taxon>ecological metagenomes</taxon>
    </lineage>
</organism>
<proteinExistence type="predicted"/>
<dbReference type="Gene3D" id="1.10.645.10">
    <property type="entry name" value="Cytochrome-c3 Hydrogenase, chain B"/>
    <property type="match status" value="1"/>
</dbReference>
<dbReference type="GO" id="GO:0008901">
    <property type="term" value="F:ferredoxin hydrogenase activity"/>
    <property type="evidence" value="ECO:0007669"/>
    <property type="project" value="InterPro"/>
</dbReference>
<reference evidence="2" key="1">
    <citation type="submission" date="2020-05" db="EMBL/GenBank/DDBJ databases">
        <authorList>
            <person name="Chiriac C."/>
            <person name="Salcher M."/>
            <person name="Ghai R."/>
            <person name="Kavagutti S V."/>
        </authorList>
    </citation>
    <scope>NUCLEOTIDE SEQUENCE</scope>
</reference>
<keyword evidence="1" id="KW-0560">Oxidoreductase</keyword>
<dbReference type="PANTHER" id="PTHR43600:SF4">
    <property type="entry name" value="CYTOSOLIC NIFE-HYDROGENASE, ALPHA SUBUNIT"/>
    <property type="match status" value="1"/>
</dbReference>
<dbReference type="InterPro" id="IPR001501">
    <property type="entry name" value="Ni-dep_hyd_lsu"/>
</dbReference>
<name>A0A6J7EEV5_9ZZZZ</name>
<dbReference type="PROSITE" id="PS00508">
    <property type="entry name" value="NI_HGENASE_L_2"/>
    <property type="match status" value="1"/>
</dbReference>
<dbReference type="EMBL" id="CAFBLP010000028">
    <property type="protein sequence ID" value="CAB4878999.1"/>
    <property type="molecule type" value="Genomic_DNA"/>
</dbReference>
<dbReference type="PANTHER" id="PTHR43600">
    <property type="entry name" value="COENZYME F420 HYDROGENASE, SUBUNIT ALPHA"/>
    <property type="match status" value="1"/>
</dbReference>
<accession>A0A6J7EEV5</accession>
<gene>
    <name evidence="2" type="ORF">UFOPK3376_01319</name>
</gene>
<protein>
    <submittedName>
        <fullName evidence="2">Unannotated protein</fullName>
    </submittedName>
</protein>
<dbReference type="InterPro" id="IPR029014">
    <property type="entry name" value="NiFe-Hase_large"/>
</dbReference>
<dbReference type="Pfam" id="PF00374">
    <property type="entry name" value="NiFeSe_Hases"/>
    <property type="match status" value="2"/>
</dbReference>